<keyword evidence="3" id="KW-1185">Reference proteome</keyword>
<comment type="caution">
    <text evidence="2">The sequence shown here is derived from an EMBL/GenBank/DDBJ whole genome shotgun (WGS) entry which is preliminary data.</text>
</comment>
<dbReference type="Proteomes" id="UP000598146">
    <property type="component" value="Unassembled WGS sequence"/>
</dbReference>
<keyword evidence="1" id="KW-0472">Membrane</keyword>
<keyword evidence="1" id="KW-1133">Transmembrane helix</keyword>
<evidence type="ECO:0000256" key="1">
    <source>
        <dbReference type="SAM" id="Phobius"/>
    </source>
</evidence>
<feature type="transmembrane region" description="Helical" evidence="1">
    <location>
        <begin position="6"/>
        <end position="25"/>
    </location>
</feature>
<organism evidence="2 3">
    <name type="scientific">Actinoplanes aureus</name>
    <dbReference type="NCBI Taxonomy" id="2792083"/>
    <lineage>
        <taxon>Bacteria</taxon>
        <taxon>Bacillati</taxon>
        <taxon>Actinomycetota</taxon>
        <taxon>Actinomycetes</taxon>
        <taxon>Micromonosporales</taxon>
        <taxon>Micromonosporaceae</taxon>
        <taxon>Actinoplanes</taxon>
    </lineage>
</organism>
<proteinExistence type="predicted"/>
<dbReference type="EMBL" id="JADQTO010000021">
    <property type="protein sequence ID" value="MBG0566477.1"/>
    <property type="molecule type" value="Genomic_DNA"/>
</dbReference>
<keyword evidence="1" id="KW-0812">Transmembrane</keyword>
<dbReference type="RefSeq" id="WP_196418258.1">
    <property type="nucleotide sequence ID" value="NZ_JADQTO010000021.1"/>
</dbReference>
<accession>A0A931CEF6</accession>
<dbReference type="AlphaFoldDB" id="A0A931CEF6"/>
<sequence>MAMTLIKDVAQIISLAGVIFAIYYASSQTRKLQRQIHISNLYSRYDALHHANERYDAGLAMLFQRPELRPYIFARKPVDLAGEDLDRALIVADQMAGAVDHALRVGDRFPDPDDEGWPPVAREMVRTPIFQTIVGEKPLDFPDLGKYFTKGDKIPAAPDTTPNK</sequence>
<name>A0A931CEF6_9ACTN</name>
<gene>
    <name evidence="2" type="ORF">I4J89_34035</name>
</gene>
<evidence type="ECO:0000313" key="3">
    <source>
        <dbReference type="Proteomes" id="UP000598146"/>
    </source>
</evidence>
<evidence type="ECO:0000313" key="2">
    <source>
        <dbReference type="EMBL" id="MBG0566477.1"/>
    </source>
</evidence>
<protein>
    <submittedName>
        <fullName evidence="2">Uncharacterized protein</fullName>
    </submittedName>
</protein>
<reference evidence="2" key="1">
    <citation type="submission" date="2020-11" db="EMBL/GenBank/DDBJ databases">
        <title>Isolation and identification of active actinomycetes.</title>
        <authorList>
            <person name="Sun X."/>
        </authorList>
    </citation>
    <scope>NUCLEOTIDE SEQUENCE</scope>
    <source>
        <strain evidence="2">NEAU-A11</strain>
    </source>
</reference>